<dbReference type="Pfam" id="PF03703">
    <property type="entry name" value="bPH_2"/>
    <property type="match status" value="1"/>
</dbReference>
<feature type="domain" description="YdbS-like PH" evidence="3">
    <location>
        <begin position="67"/>
        <end position="139"/>
    </location>
</feature>
<name>A0A316TX60_9BACT</name>
<feature type="compositionally biased region" description="Low complexity" evidence="1">
    <location>
        <begin position="155"/>
        <end position="164"/>
    </location>
</feature>
<feature type="region of interest" description="Disordered" evidence="1">
    <location>
        <begin position="153"/>
        <end position="173"/>
    </location>
</feature>
<sequence>MEKGSQTSRQRAQLLHEAKFDERLKTYVLLSAAIVMLATVVGIILIPFWLILGRIYVNRYFENLECKLTTRSLHFKKGLWFTTEKTIPLDKIQDLTFKEGPILRYLGLSRIMIETAGNAAQGVTDMSLIGIISAREFREMVLDQRDEITDKDSRALAAAGSSSSFPQSNAPDEMVSLLREMNETLKRIESKT</sequence>
<dbReference type="Proteomes" id="UP000245533">
    <property type="component" value="Unassembled WGS sequence"/>
</dbReference>
<gene>
    <name evidence="4" type="ORF">DDZ15_07465</name>
</gene>
<protein>
    <recommendedName>
        <fullName evidence="3">YdbS-like PH domain-containing protein</fullName>
    </recommendedName>
</protein>
<evidence type="ECO:0000256" key="2">
    <source>
        <dbReference type="SAM" id="Phobius"/>
    </source>
</evidence>
<feature type="transmembrane region" description="Helical" evidence="2">
    <location>
        <begin position="27"/>
        <end position="52"/>
    </location>
</feature>
<evidence type="ECO:0000256" key="1">
    <source>
        <dbReference type="SAM" id="MobiDB-lite"/>
    </source>
</evidence>
<dbReference type="EMBL" id="QGGB01000005">
    <property type="protein sequence ID" value="PWN07174.1"/>
    <property type="molecule type" value="Genomic_DNA"/>
</dbReference>
<evidence type="ECO:0000313" key="4">
    <source>
        <dbReference type="EMBL" id="PWN07174.1"/>
    </source>
</evidence>
<evidence type="ECO:0000313" key="5">
    <source>
        <dbReference type="Proteomes" id="UP000245533"/>
    </source>
</evidence>
<keyword evidence="2" id="KW-0812">Transmembrane</keyword>
<keyword evidence="2" id="KW-1133">Transmembrane helix</keyword>
<comment type="caution">
    <text evidence="4">The sequence shown here is derived from an EMBL/GenBank/DDBJ whole genome shotgun (WGS) entry which is preliminary data.</text>
</comment>
<reference evidence="4 5" key="1">
    <citation type="submission" date="2018-05" db="EMBL/GenBank/DDBJ databases">
        <title>Rhodohalobacter halophilus gen. nov., sp. nov., a moderately halophilic member of the family Balneolaceae.</title>
        <authorList>
            <person name="Liu Z.-W."/>
        </authorList>
    </citation>
    <scope>NUCLEOTIDE SEQUENCE [LARGE SCALE GENOMIC DNA]</scope>
    <source>
        <strain evidence="4 5">8A47</strain>
    </source>
</reference>
<dbReference type="InterPro" id="IPR005182">
    <property type="entry name" value="YdbS-like_PH"/>
</dbReference>
<keyword evidence="2" id="KW-0472">Membrane</keyword>
<dbReference type="OrthoDB" id="8754159at2"/>
<accession>A0A316TX60</accession>
<dbReference type="PANTHER" id="PTHR37938:SF1">
    <property type="entry name" value="BLL0215 PROTEIN"/>
    <property type="match status" value="1"/>
</dbReference>
<organism evidence="4 5">
    <name type="scientific">Rhodohalobacter mucosus</name>
    <dbReference type="NCBI Taxonomy" id="2079485"/>
    <lineage>
        <taxon>Bacteria</taxon>
        <taxon>Pseudomonadati</taxon>
        <taxon>Balneolota</taxon>
        <taxon>Balneolia</taxon>
        <taxon>Balneolales</taxon>
        <taxon>Balneolaceae</taxon>
        <taxon>Rhodohalobacter</taxon>
    </lineage>
</organism>
<dbReference type="AlphaFoldDB" id="A0A316TX60"/>
<evidence type="ECO:0000259" key="3">
    <source>
        <dbReference type="Pfam" id="PF03703"/>
    </source>
</evidence>
<proteinExistence type="predicted"/>
<dbReference type="PANTHER" id="PTHR37938">
    <property type="entry name" value="BLL0215 PROTEIN"/>
    <property type="match status" value="1"/>
</dbReference>
<keyword evidence="5" id="KW-1185">Reference proteome</keyword>